<dbReference type="AlphaFoldDB" id="A0A2S6FL74"/>
<gene>
    <name evidence="1" type="ORF">CD175_10285</name>
</gene>
<dbReference type="RefSeq" id="WP_104448883.1">
    <property type="nucleotide sequence ID" value="NZ_NIRS01000003.1"/>
</dbReference>
<sequence length="414" mass="46186">MAKKKSPELPYPKVKYATSENLLYPLDAMNGTKVTVAFEGMSKRHRIQLHWDGPPGAGTPTLPVVDGRASGSVVIPIDASVIGACVGKTIPVWYTATLDDQTQESYRLELTVEMIEPEDLPAPEFCDLELVEGDWWLDMRWFPGNARIALPKWPLIAAGQRLWILSVGNEHLIGNYRFAWVVENHVVTTQEAESGGEFELELSRTWLAGCEDYSSVTLNVAVTFDGAPGTPPVDPSVSLLPENGHELLHTTAKLRVTEIEEFDDFESYPKKEFLGPGSTIDTRLLKFGLPQDSHTGIGLHVVRTPPENYPEMLKGQALALCCGGAPEQLRRARLLLKWKCSRIRFAYATTGEGATFKFMGEGDLLLEERWVESRTWVNFQTPQGHLLHYIEVESLKHGSIDNLTIWHQGEPNPV</sequence>
<evidence type="ECO:0000313" key="1">
    <source>
        <dbReference type="EMBL" id="PPK38202.1"/>
    </source>
</evidence>
<dbReference type="EMBL" id="NIRS01000003">
    <property type="protein sequence ID" value="PPK38202.1"/>
    <property type="molecule type" value="Genomic_DNA"/>
</dbReference>
<name>A0A2S6FL74_9PSED</name>
<proteinExistence type="predicted"/>
<keyword evidence="2" id="KW-1185">Reference proteome</keyword>
<organism evidence="1 2">
    <name type="scientific">Pseudomonas laurylsulfatiphila</name>
    <dbReference type="NCBI Taxonomy" id="2011015"/>
    <lineage>
        <taxon>Bacteria</taxon>
        <taxon>Pseudomonadati</taxon>
        <taxon>Pseudomonadota</taxon>
        <taxon>Gammaproteobacteria</taxon>
        <taxon>Pseudomonadales</taxon>
        <taxon>Pseudomonadaceae</taxon>
        <taxon>Pseudomonas</taxon>
    </lineage>
</organism>
<protein>
    <submittedName>
        <fullName evidence="1">Uncharacterized protein</fullName>
    </submittedName>
</protein>
<dbReference type="Proteomes" id="UP000238541">
    <property type="component" value="Unassembled WGS sequence"/>
</dbReference>
<comment type="caution">
    <text evidence="1">The sequence shown here is derived from an EMBL/GenBank/DDBJ whole genome shotgun (WGS) entry which is preliminary data.</text>
</comment>
<reference evidence="2" key="1">
    <citation type="submission" date="2017-06" db="EMBL/GenBank/DDBJ databases">
        <authorList>
            <person name="Furmanczyk E.M."/>
        </authorList>
    </citation>
    <scope>NUCLEOTIDE SEQUENCE [LARGE SCALE GENOMIC DNA]</scope>
    <source>
        <strain evidence="2">AP3_16</strain>
    </source>
</reference>
<accession>A0A2S6FL74</accession>
<evidence type="ECO:0000313" key="2">
    <source>
        <dbReference type="Proteomes" id="UP000238541"/>
    </source>
</evidence>